<organism evidence="4 5">
    <name type="scientific">Roseateles amylovorans</name>
    <dbReference type="NCBI Taxonomy" id="2978473"/>
    <lineage>
        <taxon>Bacteria</taxon>
        <taxon>Pseudomonadati</taxon>
        <taxon>Pseudomonadota</taxon>
        <taxon>Betaproteobacteria</taxon>
        <taxon>Burkholderiales</taxon>
        <taxon>Sphaerotilaceae</taxon>
        <taxon>Roseateles</taxon>
    </lineage>
</organism>
<dbReference type="InterPro" id="IPR001647">
    <property type="entry name" value="HTH_TetR"/>
</dbReference>
<feature type="DNA-binding region" description="H-T-H motif" evidence="2">
    <location>
        <begin position="149"/>
        <end position="168"/>
    </location>
</feature>
<sequence length="327" mass="36387">MGAIGGARDAARDRFLWTWFGPAHVPPIGTRRPLLVPHERGTRQCQCLFCRAASFNVCPIDAPFDADETVAIPAHQDGKHGRYVIEIQAQKAAFGEAVTLCDKGMMLFMSTSDTSTPRRREQQRSAETKQTILKTALKEFADRGFEAASMRAIAEQSGLTHQLITYHFQSKEVLWQAVATLVYEELARAREGMIGQAKPATAIGQLRQEFMAYLQFTLAQPQLHRFMMQRREGAHSEDRQEWLAQHFLRPHFDLAKPLIKAAQKDGDLPKGEPVLLYYAMVSLANALSVMGPDIEATTGVQSTDEKTAKAYMKVMDAMLFSRAGGAG</sequence>
<dbReference type="Proteomes" id="UP001064933">
    <property type="component" value="Chromosome"/>
</dbReference>
<dbReference type="PANTHER" id="PTHR30055">
    <property type="entry name" value="HTH-TYPE TRANSCRIPTIONAL REGULATOR RUTR"/>
    <property type="match status" value="1"/>
</dbReference>
<evidence type="ECO:0000256" key="2">
    <source>
        <dbReference type="PROSITE-ProRule" id="PRU00335"/>
    </source>
</evidence>
<dbReference type="InterPro" id="IPR050109">
    <property type="entry name" value="HTH-type_TetR-like_transc_reg"/>
</dbReference>
<evidence type="ECO:0000259" key="3">
    <source>
        <dbReference type="PROSITE" id="PS50977"/>
    </source>
</evidence>
<evidence type="ECO:0000313" key="5">
    <source>
        <dbReference type="Proteomes" id="UP001064933"/>
    </source>
</evidence>
<dbReference type="RefSeq" id="WP_261756481.1">
    <property type="nucleotide sequence ID" value="NZ_CP104562.2"/>
</dbReference>
<dbReference type="EMBL" id="CP104562">
    <property type="protein sequence ID" value="UXH76745.1"/>
    <property type="molecule type" value="Genomic_DNA"/>
</dbReference>
<name>A0ABY6B086_9BURK</name>
<dbReference type="SUPFAM" id="SSF48498">
    <property type="entry name" value="Tetracyclin repressor-like, C-terminal domain"/>
    <property type="match status" value="1"/>
</dbReference>
<gene>
    <name evidence="4" type="ORF">N4261_17105</name>
</gene>
<dbReference type="Gene3D" id="1.10.357.10">
    <property type="entry name" value="Tetracycline Repressor, domain 2"/>
    <property type="match status" value="1"/>
</dbReference>
<dbReference type="InterPro" id="IPR009057">
    <property type="entry name" value="Homeodomain-like_sf"/>
</dbReference>
<dbReference type="Pfam" id="PF00440">
    <property type="entry name" value="TetR_N"/>
    <property type="match status" value="1"/>
</dbReference>
<reference evidence="4" key="1">
    <citation type="submission" date="2022-10" db="EMBL/GenBank/DDBJ databases">
        <title>Characterization and whole genome sequencing of a new Roseateles species, isolated from fresh water.</title>
        <authorList>
            <person name="Guliayeva D.Y."/>
            <person name="Akhremchuk A.E."/>
            <person name="Sikolenko M.A."/>
            <person name="Valentovich L.N."/>
            <person name="Sidarenka A.V."/>
        </authorList>
    </citation>
    <scope>NUCLEOTIDE SEQUENCE</scope>
    <source>
        <strain evidence="4">BIM B-1768</strain>
    </source>
</reference>
<keyword evidence="1 2" id="KW-0238">DNA-binding</keyword>
<evidence type="ECO:0000313" key="4">
    <source>
        <dbReference type="EMBL" id="UXH76745.1"/>
    </source>
</evidence>
<dbReference type="PANTHER" id="PTHR30055:SF181">
    <property type="entry name" value="BLR6905 PROTEIN"/>
    <property type="match status" value="1"/>
</dbReference>
<dbReference type="PRINTS" id="PR00455">
    <property type="entry name" value="HTHTETR"/>
</dbReference>
<proteinExistence type="predicted"/>
<evidence type="ECO:0000256" key="1">
    <source>
        <dbReference type="ARBA" id="ARBA00023125"/>
    </source>
</evidence>
<accession>A0ABY6B086</accession>
<dbReference type="PROSITE" id="PS50977">
    <property type="entry name" value="HTH_TETR_2"/>
    <property type="match status" value="1"/>
</dbReference>
<dbReference type="SUPFAM" id="SSF46689">
    <property type="entry name" value="Homeodomain-like"/>
    <property type="match status" value="1"/>
</dbReference>
<dbReference type="InterPro" id="IPR036271">
    <property type="entry name" value="Tet_transcr_reg_TetR-rel_C_sf"/>
</dbReference>
<feature type="domain" description="HTH tetR-type" evidence="3">
    <location>
        <begin position="126"/>
        <end position="186"/>
    </location>
</feature>
<protein>
    <submittedName>
        <fullName evidence="4">TetR/AcrR family transcriptional regulator</fullName>
    </submittedName>
</protein>
<keyword evidence="5" id="KW-1185">Reference proteome</keyword>